<keyword evidence="7 8" id="KW-0407">Ion channel</keyword>
<feature type="compositionally biased region" description="Polar residues" evidence="9">
    <location>
        <begin position="726"/>
        <end position="735"/>
    </location>
</feature>
<evidence type="ECO:0000256" key="4">
    <source>
        <dbReference type="ARBA" id="ARBA00022989"/>
    </source>
</evidence>
<keyword evidence="5 8" id="KW-0406">Ion transport</keyword>
<keyword evidence="12" id="KW-1185">Reference proteome</keyword>
<dbReference type="PRINTS" id="PR01333">
    <property type="entry name" value="2POREKCHANEL"/>
</dbReference>
<evidence type="ECO:0000313" key="13">
    <source>
        <dbReference type="RefSeq" id="XP_011494368.1"/>
    </source>
</evidence>
<gene>
    <name evidence="13" type="primary">LOC105359452</name>
</gene>
<evidence type="ECO:0000256" key="1">
    <source>
        <dbReference type="ARBA" id="ARBA00004141"/>
    </source>
</evidence>
<dbReference type="RefSeq" id="XP_011494368.1">
    <property type="nucleotide sequence ID" value="XM_011496066.1"/>
</dbReference>
<evidence type="ECO:0000256" key="10">
    <source>
        <dbReference type="SAM" id="Phobius"/>
    </source>
</evidence>
<dbReference type="Proteomes" id="UP000695007">
    <property type="component" value="Unplaced"/>
</dbReference>
<evidence type="ECO:0000313" key="12">
    <source>
        <dbReference type="Proteomes" id="UP000695007"/>
    </source>
</evidence>
<feature type="transmembrane region" description="Helical" evidence="10">
    <location>
        <begin position="6"/>
        <end position="27"/>
    </location>
</feature>
<feature type="region of interest" description="Disordered" evidence="9">
    <location>
        <begin position="567"/>
        <end position="589"/>
    </location>
</feature>
<protein>
    <submittedName>
        <fullName evidence="13">Open rectifier potassium channel protein 1</fullName>
    </submittedName>
</protein>
<keyword evidence="6 10" id="KW-0472">Membrane</keyword>
<organism evidence="12 13">
    <name type="scientific">Ceratosolen solmsi marchali</name>
    <dbReference type="NCBI Taxonomy" id="326594"/>
    <lineage>
        <taxon>Eukaryota</taxon>
        <taxon>Metazoa</taxon>
        <taxon>Ecdysozoa</taxon>
        <taxon>Arthropoda</taxon>
        <taxon>Hexapoda</taxon>
        <taxon>Insecta</taxon>
        <taxon>Pterygota</taxon>
        <taxon>Neoptera</taxon>
        <taxon>Endopterygota</taxon>
        <taxon>Hymenoptera</taxon>
        <taxon>Apocrita</taxon>
        <taxon>Proctotrupomorpha</taxon>
        <taxon>Chalcidoidea</taxon>
        <taxon>Agaonidae</taxon>
        <taxon>Agaoninae</taxon>
        <taxon>Ceratosolen</taxon>
    </lineage>
</organism>
<dbReference type="InterPro" id="IPR013099">
    <property type="entry name" value="K_chnl_dom"/>
</dbReference>
<dbReference type="GO" id="GO:0030322">
    <property type="term" value="P:stabilization of membrane potential"/>
    <property type="evidence" value="ECO:0007669"/>
    <property type="project" value="TreeGrafter"/>
</dbReference>
<feature type="region of interest" description="Disordered" evidence="9">
    <location>
        <begin position="974"/>
        <end position="1055"/>
    </location>
</feature>
<evidence type="ECO:0000259" key="11">
    <source>
        <dbReference type="Pfam" id="PF07885"/>
    </source>
</evidence>
<feature type="compositionally biased region" description="Polar residues" evidence="9">
    <location>
        <begin position="752"/>
        <end position="763"/>
    </location>
</feature>
<feature type="region of interest" description="Disordered" evidence="9">
    <location>
        <begin position="633"/>
        <end position="696"/>
    </location>
</feature>
<dbReference type="Gene3D" id="1.10.287.70">
    <property type="match status" value="1"/>
</dbReference>
<feature type="transmembrane region" description="Helical" evidence="10">
    <location>
        <begin position="184"/>
        <end position="202"/>
    </location>
</feature>
<feature type="compositionally biased region" description="Polar residues" evidence="9">
    <location>
        <begin position="687"/>
        <end position="696"/>
    </location>
</feature>
<keyword evidence="4 10" id="KW-1133">Transmembrane helix</keyword>
<evidence type="ECO:0000256" key="3">
    <source>
        <dbReference type="ARBA" id="ARBA00022692"/>
    </source>
</evidence>
<feature type="region of interest" description="Disordered" evidence="9">
    <location>
        <begin position="1136"/>
        <end position="1160"/>
    </location>
</feature>
<evidence type="ECO:0000256" key="6">
    <source>
        <dbReference type="ARBA" id="ARBA00023136"/>
    </source>
</evidence>
<feature type="compositionally biased region" description="Low complexity" evidence="9">
    <location>
        <begin position="641"/>
        <end position="661"/>
    </location>
</feature>
<sequence>MSKKQWLVLLMLFLTYLLLGASIFYHIESRLEVEKVRVAKEERIEINALLIEHYMPGGGHDQHEILDKLTRYCGKSVHNYSEGEFDPLKWDFYNSFYFAYTVVSTIGYGNLAPTNMLGRVLMIFYALVGIPMNGILLAQLGEFFGQVFVTAVRKYKSYKQNQNEYSKKSLTSLEKRRAGLAMQIFMYLLPGFVMFIFFPAFLFSYYEGWTYDEAVYYAFVTLTTIGFGDYVAGQDNTKGNGIWFGLYKTFLICWISFGLGYIVMIMTFIGRGMTSKKIARLEHKLAVKLKHTQSKIWNEFNEDVNYLRRVFNELQLSKVKRVYMDQYDYDTPPPHFPSSSSFPDLRELVYGGLEPPTPPHPRRRANSEVVPMEAQVARVVSETDLQRIDKHATFATHAMVQPAELLARLVNILGYIPPPPDDEETTIVDPTEKIGVTAGVQGFSEKEILASEASPWNPNNDLRWKLGADSPRPRSRASSEVRLERPEMFPQPSACEWTWSGPAASSKIQEMMRARKEQGGRSRFLSFGLGLPKSVQKTLLPRWLRQLNVRKSQAERTSSINDFEAAANEERESASQPQTPGGRNVGADGMERRYSYSRPYFTHTGGSLLEETSLADLLRALTALHTRVGAVPDEFSGLRRPTQAQIQAQTQPQTQPQSQPQRKLGTASLTPPKLPSLLALFSPPMGHSQSQQNTVTSVAGTRALARRLSLRTAESSSTSTPMYQRRATQGSQQIPRASRRFSLRPVIPSSHYSYNTGQAQVDEQSPPPYTSEHFTLDCPKKPLVQMEGAPGASTPVAVPVTSGSNRRFSLRPAQIGVPPAPAASPATATAAIATSTTTAAVAAAAAAAATAASTAQLLKPMPRWRAGLLQRQISQKNAQRRVRAFSLSDVHSEESEHRIGISPLALHDNARTVTSVQGQKLTSTQKTVTIVSPDLSRTKSEFQQQSPDARHRDQERGALLFAAPRTLRRYNSDIESVSSKSSSYSSKSLDKESVNRTSQGSSKSSSRKSSKDSINERGRGTATWKITSHDENDDDDDDKWDFPGSDNFEIDKESRVAPLSANDDILTAMIKESDGATGKLSSVNSGPVVNMSEGNIGSMSLRVEQQLAGSITIPTLSIEPWMDSLGESTTATFERGKKTGAKSCDKMSPESLASFTDERKRQPVETVAEAFVERHPVTLTQEVKIDVPDIFGIDTAYSSVEK</sequence>
<name>A0AAJ6YBQ6_9HYME</name>
<dbReference type="KEGG" id="csol:105359452"/>
<feature type="compositionally biased region" description="Low complexity" evidence="9">
    <location>
        <begin position="974"/>
        <end position="987"/>
    </location>
</feature>
<dbReference type="GeneID" id="105359452"/>
<feature type="transmembrane region" description="Helical" evidence="10">
    <location>
        <begin position="244"/>
        <end position="269"/>
    </location>
</feature>
<feature type="transmembrane region" description="Helical" evidence="10">
    <location>
        <begin position="92"/>
        <end position="111"/>
    </location>
</feature>
<reference evidence="13" key="1">
    <citation type="submission" date="2025-08" db="UniProtKB">
        <authorList>
            <consortium name="RefSeq"/>
        </authorList>
    </citation>
    <scope>IDENTIFICATION</scope>
</reference>
<comment type="subcellular location">
    <subcellularLocation>
        <location evidence="1">Membrane</location>
        <topology evidence="1">Multi-pass membrane protein</topology>
    </subcellularLocation>
</comment>
<feature type="region of interest" description="Disordered" evidence="9">
    <location>
        <begin position="915"/>
        <end position="955"/>
    </location>
</feature>
<dbReference type="Pfam" id="PF07885">
    <property type="entry name" value="Ion_trans_2"/>
    <property type="match status" value="2"/>
</dbReference>
<feature type="region of interest" description="Disordered" evidence="9">
    <location>
        <begin position="752"/>
        <end position="772"/>
    </location>
</feature>
<feature type="transmembrane region" description="Helical" evidence="10">
    <location>
        <begin position="214"/>
        <end position="232"/>
    </location>
</feature>
<accession>A0AAJ6YBQ6</accession>
<dbReference type="InterPro" id="IPR003280">
    <property type="entry name" value="2pore_dom_K_chnl"/>
</dbReference>
<feature type="transmembrane region" description="Helical" evidence="10">
    <location>
        <begin position="123"/>
        <end position="149"/>
    </location>
</feature>
<dbReference type="GO" id="GO:0015271">
    <property type="term" value="F:outward rectifier potassium channel activity"/>
    <property type="evidence" value="ECO:0007669"/>
    <property type="project" value="TreeGrafter"/>
</dbReference>
<evidence type="ECO:0000256" key="2">
    <source>
        <dbReference type="ARBA" id="ARBA00022448"/>
    </source>
</evidence>
<feature type="compositionally biased region" description="Low complexity" evidence="9">
    <location>
        <begin position="710"/>
        <end position="720"/>
    </location>
</feature>
<proteinExistence type="inferred from homology"/>
<evidence type="ECO:0000256" key="8">
    <source>
        <dbReference type="RuleBase" id="RU003857"/>
    </source>
</evidence>
<dbReference type="PANTHER" id="PTHR11003:SF331">
    <property type="entry name" value="OPEN RECTIFIER POTASSIUM CHANNEL PROTEIN 1"/>
    <property type="match status" value="1"/>
</dbReference>
<keyword evidence="3 8" id="KW-0812">Transmembrane</keyword>
<comment type="similarity">
    <text evidence="8">Belongs to the two pore domain potassium channel (TC 1.A.1.8) family.</text>
</comment>
<feature type="compositionally biased region" description="Basic and acidic residues" evidence="9">
    <location>
        <begin position="1009"/>
        <end position="1019"/>
    </location>
</feature>
<evidence type="ECO:0000256" key="7">
    <source>
        <dbReference type="ARBA" id="ARBA00023303"/>
    </source>
</evidence>
<dbReference type="GO" id="GO:0022841">
    <property type="term" value="F:potassium ion leak channel activity"/>
    <property type="evidence" value="ECO:0007669"/>
    <property type="project" value="TreeGrafter"/>
</dbReference>
<dbReference type="PANTHER" id="PTHR11003">
    <property type="entry name" value="POTASSIUM CHANNEL, SUBFAMILY K"/>
    <property type="match status" value="1"/>
</dbReference>
<feature type="region of interest" description="Disordered" evidence="9">
    <location>
        <begin position="459"/>
        <end position="482"/>
    </location>
</feature>
<dbReference type="SUPFAM" id="SSF81324">
    <property type="entry name" value="Voltage-gated potassium channels"/>
    <property type="match status" value="2"/>
</dbReference>
<feature type="domain" description="Potassium channel" evidence="11">
    <location>
        <begin position="83"/>
        <end position="144"/>
    </location>
</feature>
<evidence type="ECO:0000256" key="5">
    <source>
        <dbReference type="ARBA" id="ARBA00023065"/>
    </source>
</evidence>
<dbReference type="GO" id="GO:0005886">
    <property type="term" value="C:plasma membrane"/>
    <property type="evidence" value="ECO:0007669"/>
    <property type="project" value="TreeGrafter"/>
</dbReference>
<dbReference type="AlphaFoldDB" id="A0AAJ6YBQ6"/>
<keyword evidence="2 8" id="KW-0813">Transport</keyword>
<dbReference type="CTD" id="32020"/>
<feature type="compositionally biased region" description="Polar residues" evidence="9">
    <location>
        <begin position="915"/>
        <end position="930"/>
    </location>
</feature>
<feature type="domain" description="Potassium channel" evidence="11">
    <location>
        <begin position="192"/>
        <end position="272"/>
    </location>
</feature>
<evidence type="ECO:0000256" key="9">
    <source>
        <dbReference type="SAM" id="MobiDB-lite"/>
    </source>
</evidence>
<feature type="region of interest" description="Disordered" evidence="9">
    <location>
        <begin position="709"/>
        <end position="737"/>
    </location>
</feature>